<dbReference type="NCBIfam" id="TIGR00912">
    <property type="entry name" value="2A0309"/>
    <property type="match status" value="1"/>
</dbReference>
<feature type="transmembrane region" description="Helical" evidence="8">
    <location>
        <begin position="339"/>
        <end position="358"/>
    </location>
</feature>
<dbReference type="GO" id="GO:0009847">
    <property type="term" value="P:spore germination"/>
    <property type="evidence" value="ECO:0007669"/>
    <property type="project" value="InterPro"/>
</dbReference>
<dbReference type="Gene3D" id="1.20.1740.10">
    <property type="entry name" value="Amino acid/polyamine transporter I"/>
    <property type="match status" value="1"/>
</dbReference>
<evidence type="ECO:0000256" key="1">
    <source>
        <dbReference type="ARBA" id="ARBA00004141"/>
    </source>
</evidence>
<feature type="transmembrane region" description="Helical" evidence="8">
    <location>
        <begin position="150"/>
        <end position="171"/>
    </location>
</feature>
<evidence type="ECO:0000256" key="6">
    <source>
        <dbReference type="ARBA" id="ARBA00022989"/>
    </source>
</evidence>
<dbReference type="OrthoDB" id="2380240at2"/>
<dbReference type="EMBL" id="PGVA01000024">
    <property type="protein sequence ID" value="PLR82892.1"/>
    <property type="molecule type" value="Genomic_DNA"/>
</dbReference>
<feature type="transmembrane region" description="Helical" evidence="8">
    <location>
        <begin position="191"/>
        <end position="211"/>
    </location>
</feature>
<evidence type="ECO:0000256" key="3">
    <source>
        <dbReference type="ARBA" id="ARBA00022448"/>
    </source>
</evidence>
<dbReference type="Proteomes" id="UP000235114">
    <property type="component" value="Unassembled WGS sequence"/>
</dbReference>
<gene>
    <name evidence="9" type="ORF">CU635_10445</name>
    <name evidence="10" type="ORF">CVD25_10750</name>
</gene>
<keyword evidence="5 8" id="KW-0812">Transmembrane</keyword>
<evidence type="ECO:0000313" key="9">
    <source>
        <dbReference type="EMBL" id="PLR82892.1"/>
    </source>
</evidence>
<dbReference type="Pfam" id="PF03845">
    <property type="entry name" value="Spore_permease"/>
    <property type="match status" value="1"/>
</dbReference>
<feature type="transmembrane region" description="Helical" evidence="8">
    <location>
        <begin position="46"/>
        <end position="65"/>
    </location>
</feature>
<comment type="subcellular location">
    <subcellularLocation>
        <location evidence="1">Membrane</location>
        <topology evidence="1">Multi-pass membrane protein</topology>
    </subcellularLocation>
</comment>
<dbReference type="EMBL" id="PGVD01000028">
    <property type="protein sequence ID" value="PLR97103.1"/>
    <property type="molecule type" value="Genomic_DNA"/>
</dbReference>
<comment type="similarity">
    <text evidence="2">Belongs to the amino acid-polyamine-organocation (APC) superfamily. Spore germination protein (SGP) (TC 2.A.3.9) family.</text>
</comment>
<keyword evidence="12" id="KW-1185">Reference proteome</keyword>
<evidence type="ECO:0000256" key="8">
    <source>
        <dbReference type="SAM" id="Phobius"/>
    </source>
</evidence>
<sequence length="364" mass="41679">MLQNESIPEPLKISPFLVFYIVIAMQIGIGILGYQRIIAKGAGYEAWISVLFSGLSLHIIMWLIYKICSTVEGDLVTANIFVFGKKLGKAISTIFIAYFTIIAVTTLRTFIEVIQVWMFPEMSIFWYSLAYLLLVIYIIYGGFRTVVGIAFFGTVLPAYLLLTFAFALKYAKFANMLPLFDHSLVEFLISAYKMSLTYIGFEAILLMYPFIKSPEKSKKWAHLAILTTTLIYTVLTIISFAYFSEQQLQKTIWATLTIWKIVEMPIVERFEYIGIANWNLVILPNICIAVWCASRLIKRIFSFQQKKNVFLIAIICIIVTILIETRSQVDFLNTLTSRIGFAFIYIYIPILYLSIVIAKKVKKG</sequence>
<evidence type="ECO:0000313" key="12">
    <source>
        <dbReference type="Proteomes" id="UP000235114"/>
    </source>
</evidence>
<dbReference type="GO" id="GO:0016020">
    <property type="term" value="C:membrane"/>
    <property type="evidence" value="ECO:0007669"/>
    <property type="project" value="UniProtKB-SubCell"/>
</dbReference>
<name>A0A2N5GM00_9BACI</name>
<feature type="transmembrane region" description="Helical" evidence="8">
    <location>
        <begin position="95"/>
        <end position="118"/>
    </location>
</feature>
<dbReference type="Proteomes" id="UP000234951">
    <property type="component" value="Unassembled WGS sequence"/>
</dbReference>
<evidence type="ECO:0000256" key="2">
    <source>
        <dbReference type="ARBA" id="ARBA00007998"/>
    </source>
</evidence>
<evidence type="ECO:0000256" key="5">
    <source>
        <dbReference type="ARBA" id="ARBA00022692"/>
    </source>
</evidence>
<accession>A0A2N5GM00</accession>
<evidence type="ECO:0000313" key="11">
    <source>
        <dbReference type="Proteomes" id="UP000234951"/>
    </source>
</evidence>
<dbReference type="PANTHER" id="PTHR34975:SF2">
    <property type="entry name" value="SPORE GERMINATION PROTEIN A2"/>
    <property type="match status" value="1"/>
</dbReference>
<evidence type="ECO:0000313" key="10">
    <source>
        <dbReference type="EMBL" id="PLR97103.1"/>
    </source>
</evidence>
<organism evidence="9 11">
    <name type="scientific">Bacillus canaveralius</name>
    <dbReference type="NCBI Taxonomy" id="1403243"/>
    <lineage>
        <taxon>Bacteria</taxon>
        <taxon>Bacillati</taxon>
        <taxon>Bacillota</taxon>
        <taxon>Bacilli</taxon>
        <taxon>Bacillales</taxon>
        <taxon>Bacillaceae</taxon>
        <taxon>Bacillus</taxon>
    </lineage>
</organism>
<dbReference type="PANTHER" id="PTHR34975">
    <property type="entry name" value="SPORE GERMINATION PROTEIN A2"/>
    <property type="match status" value="1"/>
</dbReference>
<comment type="caution">
    <text evidence="9">The sequence shown here is derived from an EMBL/GenBank/DDBJ whole genome shotgun (WGS) entry which is preliminary data.</text>
</comment>
<dbReference type="InterPro" id="IPR004761">
    <property type="entry name" value="Spore_GerAB"/>
</dbReference>
<feature type="transmembrane region" description="Helical" evidence="8">
    <location>
        <begin position="124"/>
        <end position="143"/>
    </location>
</feature>
<proteinExistence type="inferred from homology"/>
<evidence type="ECO:0000256" key="7">
    <source>
        <dbReference type="ARBA" id="ARBA00023136"/>
    </source>
</evidence>
<feature type="transmembrane region" description="Helical" evidence="8">
    <location>
        <begin position="12"/>
        <end position="34"/>
    </location>
</feature>
<keyword evidence="6 8" id="KW-1133">Transmembrane helix</keyword>
<reference evidence="9 11" key="1">
    <citation type="submission" date="2017-11" db="EMBL/GenBank/DDBJ databases">
        <title>Comparitive Functional Genomics of Dry Heat Resistant strains isolated from the Viking Spacecraft.</title>
        <authorList>
            <person name="Seuylemezian A."/>
            <person name="Cooper K."/>
            <person name="Vaishampayan P."/>
        </authorList>
    </citation>
    <scope>NUCLEOTIDE SEQUENCE [LARGE SCALE GENOMIC DNA]</scope>
    <source>
        <strain evidence="9 11">M4.6</strain>
    </source>
</reference>
<feature type="transmembrane region" description="Helical" evidence="8">
    <location>
        <begin position="309"/>
        <end position="327"/>
    </location>
</feature>
<reference evidence="10 12" key="2">
    <citation type="submission" date="2017-12" db="EMBL/GenBank/DDBJ databases">
        <title>Comparative Functional Genomics of Dry Heat Resistant strains isolated from the Viking Spacecraft.</title>
        <authorList>
            <person name="Seuylemezian A."/>
            <person name="Cooper K."/>
            <person name="Vaishampayan P."/>
        </authorList>
    </citation>
    <scope>NUCLEOTIDE SEQUENCE [LARGE SCALE GENOMIC DNA]</scope>
    <source>
        <strain evidence="10 12">ATCC 29669</strain>
    </source>
</reference>
<keyword evidence="7 8" id="KW-0472">Membrane</keyword>
<dbReference type="AlphaFoldDB" id="A0A2N5GM00"/>
<keyword evidence="4" id="KW-0309">Germination</keyword>
<feature type="transmembrane region" description="Helical" evidence="8">
    <location>
        <begin position="223"/>
        <end position="243"/>
    </location>
</feature>
<protein>
    <submittedName>
        <fullName evidence="9">Spore gernimation protein GerB</fullName>
    </submittedName>
</protein>
<keyword evidence="3" id="KW-0813">Transport</keyword>
<dbReference type="RefSeq" id="WP_101577308.1">
    <property type="nucleotide sequence ID" value="NZ_PGVA01000024.1"/>
</dbReference>
<evidence type="ECO:0000256" key="4">
    <source>
        <dbReference type="ARBA" id="ARBA00022544"/>
    </source>
</evidence>